<dbReference type="EMBL" id="JARKIF010000002">
    <property type="protein sequence ID" value="KAJ7647779.1"/>
    <property type="molecule type" value="Genomic_DNA"/>
</dbReference>
<feature type="domain" description="Arrestin-like N-terminal" evidence="1">
    <location>
        <begin position="39"/>
        <end position="156"/>
    </location>
</feature>
<dbReference type="InterPro" id="IPR050357">
    <property type="entry name" value="Arrestin_domain-protein"/>
</dbReference>
<dbReference type="PANTHER" id="PTHR11188">
    <property type="entry name" value="ARRESTIN DOMAIN CONTAINING PROTEIN"/>
    <property type="match status" value="1"/>
</dbReference>
<accession>A0AAD7FX95</accession>
<evidence type="ECO:0000313" key="3">
    <source>
        <dbReference type="Proteomes" id="UP001221142"/>
    </source>
</evidence>
<comment type="caution">
    <text evidence="2">The sequence shown here is derived from an EMBL/GenBank/DDBJ whole genome shotgun (WGS) entry which is preliminary data.</text>
</comment>
<dbReference type="GO" id="GO:0005737">
    <property type="term" value="C:cytoplasm"/>
    <property type="evidence" value="ECO:0007669"/>
    <property type="project" value="TreeGrafter"/>
</dbReference>
<evidence type="ECO:0000259" key="1">
    <source>
        <dbReference type="Pfam" id="PF00339"/>
    </source>
</evidence>
<sequence>MNTSGDPNPHQCSPQGSGEVLTLHFADYVRVAGELLQGQVDIDLAKAAHDKIENVRVKLREGASRRQRDRDSFQTQTVQLVREDQTIWDQFNAPPTGAQVVSCPFQLRLPPNLPPSFHYHQFSRSVAITYSIEVVGSRHGLLHANRRVRKVISVVPAASEWELGAASALRQGWAGPWKPFSNNKDVRHGILIGEHSQVKMELTVPDLPSYPMGLGIPFKLAVLTHTKPVHEGDLEHKHGKLFPPPPESSSKVEARIYRRGRMHVRNKSEDVDEHYDLQGSLGDEAGHAAVQTTFDDPVFAPTPEHGDKGVWTRGVRFEGNLFFPYTPTFSAETVEWQYTLRLKVDFPGLGNHLELEVPIHIDSGCGFPPPFQGGWQPNAMYTLATGPPPMIKLPSGYWNGDDHDWDEDN</sequence>
<proteinExistence type="predicted"/>
<dbReference type="InterPro" id="IPR014752">
    <property type="entry name" value="Arrestin-like_C"/>
</dbReference>
<dbReference type="GO" id="GO:0015031">
    <property type="term" value="P:protein transport"/>
    <property type="evidence" value="ECO:0007669"/>
    <property type="project" value="TreeGrafter"/>
</dbReference>
<evidence type="ECO:0000313" key="2">
    <source>
        <dbReference type="EMBL" id="KAJ7647779.1"/>
    </source>
</evidence>
<dbReference type="AlphaFoldDB" id="A0AAD7FX95"/>
<dbReference type="InterPro" id="IPR011021">
    <property type="entry name" value="Arrestin-like_N"/>
</dbReference>
<dbReference type="PANTHER" id="PTHR11188:SF17">
    <property type="entry name" value="FI21816P1"/>
    <property type="match status" value="1"/>
</dbReference>
<dbReference type="Gene3D" id="2.60.40.640">
    <property type="match status" value="1"/>
</dbReference>
<protein>
    <recommendedName>
        <fullName evidence="1">Arrestin-like N-terminal domain-containing protein</fullName>
    </recommendedName>
</protein>
<gene>
    <name evidence="2" type="ORF">FB45DRAFT_734501</name>
</gene>
<keyword evidence="3" id="KW-1185">Reference proteome</keyword>
<dbReference type="Pfam" id="PF00339">
    <property type="entry name" value="Arrestin_N"/>
    <property type="match status" value="1"/>
</dbReference>
<reference evidence="2" key="1">
    <citation type="submission" date="2023-03" db="EMBL/GenBank/DDBJ databases">
        <title>Massive genome expansion in bonnet fungi (Mycena s.s.) driven by repeated elements and novel gene families across ecological guilds.</title>
        <authorList>
            <consortium name="Lawrence Berkeley National Laboratory"/>
            <person name="Harder C.B."/>
            <person name="Miyauchi S."/>
            <person name="Viragh M."/>
            <person name="Kuo A."/>
            <person name="Thoen E."/>
            <person name="Andreopoulos B."/>
            <person name="Lu D."/>
            <person name="Skrede I."/>
            <person name="Drula E."/>
            <person name="Henrissat B."/>
            <person name="Morin E."/>
            <person name="Kohler A."/>
            <person name="Barry K."/>
            <person name="LaButti K."/>
            <person name="Morin E."/>
            <person name="Salamov A."/>
            <person name="Lipzen A."/>
            <person name="Mereny Z."/>
            <person name="Hegedus B."/>
            <person name="Baldrian P."/>
            <person name="Stursova M."/>
            <person name="Weitz H."/>
            <person name="Taylor A."/>
            <person name="Grigoriev I.V."/>
            <person name="Nagy L.G."/>
            <person name="Martin F."/>
            <person name="Kauserud H."/>
        </authorList>
    </citation>
    <scope>NUCLEOTIDE SEQUENCE</scope>
    <source>
        <strain evidence="2">9284</strain>
    </source>
</reference>
<organism evidence="2 3">
    <name type="scientific">Roridomyces roridus</name>
    <dbReference type="NCBI Taxonomy" id="1738132"/>
    <lineage>
        <taxon>Eukaryota</taxon>
        <taxon>Fungi</taxon>
        <taxon>Dikarya</taxon>
        <taxon>Basidiomycota</taxon>
        <taxon>Agaricomycotina</taxon>
        <taxon>Agaricomycetes</taxon>
        <taxon>Agaricomycetidae</taxon>
        <taxon>Agaricales</taxon>
        <taxon>Marasmiineae</taxon>
        <taxon>Mycenaceae</taxon>
        <taxon>Roridomyces</taxon>
    </lineage>
</organism>
<dbReference type="Proteomes" id="UP001221142">
    <property type="component" value="Unassembled WGS sequence"/>
</dbReference>
<name>A0AAD7FX95_9AGAR</name>